<feature type="region of interest" description="Disordered" evidence="1">
    <location>
        <begin position="299"/>
        <end position="421"/>
    </location>
</feature>
<keyword evidence="3" id="KW-1185">Reference proteome</keyword>
<sequence>MKQSPLPSPISSLSPGMDSGSSLGVRTRSSTKESERRRATVTPDGASSTASSGSTDVASTTTTSDDSGSSTPPARPVIRSNITASSSYRDYENRVDPLSPATRAACTRTWPDSFNMPSGLTPMQQRAFMQADLASYNAEMAARKATQDALAGNLSYVRTRLQPPTTPDAYDADDEADNNTFNNAWGHDFEPIRPQRSLLTAVDPRQAFVNAVETVIPAIDVAHPPSMEELFRDMSPWEREVRVEAHREAMRRRHRAQMGERRYARAAAAGVRAEETAYEEENMVMEATRGFGGLAFERPEVPEESSSESGEEDEEGEVEVLREVVVISDDEEEDDGEDEEDDEEDNDEEMEDYNDDDDFEEDGDDSKKRIKLESASPSPPAKRLKRSPTGQSQSSPKMPKVLGVDLDDDLLMMKGESDEDD</sequence>
<dbReference type="EMBL" id="VCHE01000004">
    <property type="protein sequence ID" value="KAB2580234.1"/>
    <property type="molecule type" value="Genomic_DNA"/>
</dbReference>
<dbReference type="Proteomes" id="UP000325902">
    <property type="component" value="Unassembled WGS sequence"/>
</dbReference>
<name>A0A5N5DVP5_9PEZI</name>
<gene>
    <name evidence="2" type="ORF">DBV05_g1151</name>
</gene>
<dbReference type="OrthoDB" id="10688541at2759"/>
<feature type="compositionally biased region" description="Acidic residues" evidence="1">
    <location>
        <begin position="302"/>
        <end position="318"/>
    </location>
</feature>
<feature type="region of interest" description="Disordered" evidence="1">
    <location>
        <begin position="1"/>
        <end position="85"/>
    </location>
</feature>
<evidence type="ECO:0000313" key="2">
    <source>
        <dbReference type="EMBL" id="KAB2580234.1"/>
    </source>
</evidence>
<reference evidence="2 3" key="1">
    <citation type="journal article" date="2019" name="Sci. Rep.">
        <title>A multi-omics analysis of the grapevine pathogen Lasiodiplodia theobromae reveals that temperature affects the expression of virulence- and pathogenicity-related genes.</title>
        <authorList>
            <person name="Felix C."/>
            <person name="Meneses R."/>
            <person name="Goncalves M.F.M."/>
            <person name="Tilleman L."/>
            <person name="Duarte A.S."/>
            <person name="Jorrin-Novo J.V."/>
            <person name="Van de Peer Y."/>
            <person name="Deforce D."/>
            <person name="Van Nieuwerburgh F."/>
            <person name="Esteves A.C."/>
            <person name="Alves A."/>
        </authorList>
    </citation>
    <scope>NUCLEOTIDE SEQUENCE [LARGE SCALE GENOMIC DNA]</scope>
    <source>
        <strain evidence="2 3">LA-SOL3</strain>
    </source>
</reference>
<evidence type="ECO:0000313" key="3">
    <source>
        <dbReference type="Proteomes" id="UP000325902"/>
    </source>
</evidence>
<organism evidence="2 3">
    <name type="scientific">Lasiodiplodia theobromae</name>
    <dbReference type="NCBI Taxonomy" id="45133"/>
    <lineage>
        <taxon>Eukaryota</taxon>
        <taxon>Fungi</taxon>
        <taxon>Dikarya</taxon>
        <taxon>Ascomycota</taxon>
        <taxon>Pezizomycotina</taxon>
        <taxon>Dothideomycetes</taxon>
        <taxon>Dothideomycetes incertae sedis</taxon>
        <taxon>Botryosphaeriales</taxon>
        <taxon>Botryosphaeriaceae</taxon>
        <taxon>Lasiodiplodia</taxon>
    </lineage>
</organism>
<comment type="caution">
    <text evidence="2">The sequence shown here is derived from an EMBL/GenBank/DDBJ whole genome shotgun (WGS) entry which is preliminary data.</text>
</comment>
<feature type="compositionally biased region" description="Low complexity" evidence="1">
    <location>
        <begin position="9"/>
        <end position="28"/>
    </location>
</feature>
<protein>
    <submittedName>
        <fullName evidence="2">Uncharacterized protein</fullName>
    </submittedName>
</protein>
<evidence type="ECO:0000256" key="1">
    <source>
        <dbReference type="SAM" id="MobiDB-lite"/>
    </source>
</evidence>
<feature type="compositionally biased region" description="Acidic residues" evidence="1">
    <location>
        <begin position="328"/>
        <end position="364"/>
    </location>
</feature>
<dbReference type="AlphaFoldDB" id="A0A5N5DVP5"/>
<accession>A0A5N5DVP5</accession>
<feature type="compositionally biased region" description="Low complexity" evidence="1">
    <location>
        <begin position="42"/>
        <end position="72"/>
    </location>
</feature>
<proteinExistence type="predicted"/>